<dbReference type="HOGENOM" id="CLU_1466384_0_0_0"/>
<dbReference type="InterPro" id="IPR028976">
    <property type="entry name" value="CheC-like_sf"/>
</dbReference>
<dbReference type="RefSeq" id="WP_011523723.1">
    <property type="nucleotide sequence ID" value="NC_008009.1"/>
</dbReference>
<dbReference type="eggNOG" id="COG1406">
    <property type="taxonomic scope" value="Bacteria"/>
</dbReference>
<evidence type="ECO:0000256" key="1">
    <source>
        <dbReference type="ARBA" id="ARBA00022500"/>
    </source>
</evidence>
<accession>Q1IMH8</accession>
<proteinExistence type="predicted"/>
<feature type="domain" description="Chemotaxis phosphatase CheX-like" evidence="2">
    <location>
        <begin position="73"/>
        <end position="167"/>
    </location>
</feature>
<name>Q1IMH8_KORVE</name>
<dbReference type="PANTHER" id="PTHR39452:SF1">
    <property type="entry name" value="CHEY-P PHOSPHATASE CHEX"/>
    <property type="match status" value="1"/>
</dbReference>
<sequence>MQAVVTIADWAVLLEESTREVFGMMLGCEIESQGGDSHSTSSTDPEFVATTQEPVLQMLFRTDAHNSSGCSEVTAVVGIAGEVCGVLNFACDSCAARKIAARMLGIDEAEAGDQQFDAIGEICNMIAGNFKSKLPGIGEKCMLSVPTIVVGSNYRLRALSGKRRLEYRCLFESAPLRVALEVQQ</sequence>
<dbReference type="STRING" id="204669.Acid345_2921"/>
<evidence type="ECO:0000313" key="3">
    <source>
        <dbReference type="EMBL" id="ABF41922.1"/>
    </source>
</evidence>
<evidence type="ECO:0000313" key="4">
    <source>
        <dbReference type="Proteomes" id="UP000002432"/>
    </source>
</evidence>
<organism evidence="3 4">
    <name type="scientific">Koribacter versatilis (strain Ellin345)</name>
    <dbReference type="NCBI Taxonomy" id="204669"/>
    <lineage>
        <taxon>Bacteria</taxon>
        <taxon>Pseudomonadati</taxon>
        <taxon>Acidobacteriota</taxon>
        <taxon>Terriglobia</taxon>
        <taxon>Terriglobales</taxon>
        <taxon>Candidatus Korobacteraceae</taxon>
        <taxon>Candidatus Korobacter</taxon>
    </lineage>
</organism>
<dbReference type="EnsemblBacteria" id="ABF41922">
    <property type="protein sequence ID" value="ABF41922"/>
    <property type="gene ID" value="Acid345_2921"/>
</dbReference>
<dbReference type="OrthoDB" id="9790435at2"/>
<dbReference type="Pfam" id="PF13690">
    <property type="entry name" value="CheX"/>
    <property type="match status" value="1"/>
</dbReference>
<keyword evidence="4" id="KW-1185">Reference proteome</keyword>
<dbReference type="Proteomes" id="UP000002432">
    <property type="component" value="Chromosome"/>
</dbReference>
<gene>
    <name evidence="3" type="ordered locus">Acid345_2921</name>
</gene>
<dbReference type="EMBL" id="CP000360">
    <property type="protein sequence ID" value="ABF41922.1"/>
    <property type="molecule type" value="Genomic_DNA"/>
</dbReference>
<dbReference type="Gene3D" id="3.40.1550.10">
    <property type="entry name" value="CheC-like"/>
    <property type="match status" value="1"/>
</dbReference>
<dbReference type="AlphaFoldDB" id="Q1IMH8"/>
<dbReference type="InterPro" id="IPR028051">
    <property type="entry name" value="CheX-like_dom"/>
</dbReference>
<keyword evidence="1" id="KW-0145">Chemotaxis</keyword>
<dbReference type="GO" id="GO:0006935">
    <property type="term" value="P:chemotaxis"/>
    <property type="evidence" value="ECO:0007669"/>
    <property type="project" value="UniProtKB-KW"/>
</dbReference>
<evidence type="ECO:0000259" key="2">
    <source>
        <dbReference type="Pfam" id="PF13690"/>
    </source>
</evidence>
<dbReference type="CDD" id="cd17906">
    <property type="entry name" value="CheX"/>
    <property type="match status" value="1"/>
</dbReference>
<protein>
    <recommendedName>
        <fullName evidence="2">Chemotaxis phosphatase CheX-like domain-containing protein</fullName>
    </recommendedName>
</protein>
<reference evidence="3 4" key="1">
    <citation type="journal article" date="2009" name="Appl. Environ. Microbiol.">
        <title>Three genomes from the phylum Acidobacteria provide insight into the lifestyles of these microorganisms in soils.</title>
        <authorList>
            <person name="Ward N.L."/>
            <person name="Challacombe J.F."/>
            <person name="Janssen P.H."/>
            <person name="Henrissat B."/>
            <person name="Coutinho P.M."/>
            <person name="Wu M."/>
            <person name="Xie G."/>
            <person name="Haft D.H."/>
            <person name="Sait M."/>
            <person name="Badger J."/>
            <person name="Barabote R.D."/>
            <person name="Bradley B."/>
            <person name="Brettin T.S."/>
            <person name="Brinkac L.M."/>
            <person name="Bruce D."/>
            <person name="Creasy T."/>
            <person name="Daugherty S.C."/>
            <person name="Davidsen T.M."/>
            <person name="DeBoy R.T."/>
            <person name="Detter J.C."/>
            <person name="Dodson R.J."/>
            <person name="Durkin A.S."/>
            <person name="Ganapathy A."/>
            <person name="Gwinn-Giglio M."/>
            <person name="Han C.S."/>
            <person name="Khouri H."/>
            <person name="Kiss H."/>
            <person name="Kothari S.P."/>
            <person name="Madupu R."/>
            <person name="Nelson K.E."/>
            <person name="Nelson W.C."/>
            <person name="Paulsen I."/>
            <person name="Penn K."/>
            <person name="Ren Q."/>
            <person name="Rosovitz M.J."/>
            <person name="Selengut J.D."/>
            <person name="Shrivastava S."/>
            <person name="Sullivan S.A."/>
            <person name="Tapia R."/>
            <person name="Thompson L.S."/>
            <person name="Watkins K.L."/>
            <person name="Yang Q."/>
            <person name="Yu C."/>
            <person name="Zafar N."/>
            <person name="Zhou L."/>
            <person name="Kuske C.R."/>
        </authorList>
    </citation>
    <scope>NUCLEOTIDE SEQUENCE [LARGE SCALE GENOMIC DNA]</scope>
    <source>
        <strain evidence="3 4">Ellin345</strain>
    </source>
</reference>
<dbReference type="KEGG" id="aba:Acid345_2921"/>
<dbReference type="InterPro" id="IPR038756">
    <property type="entry name" value="CheX-like"/>
</dbReference>
<dbReference type="PANTHER" id="PTHR39452">
    <property type="entry name" value="CHEY-P PHOSPHATASE CHEX"/>
    <property type="match status" value="1"/>
</dbReference>
<dbReference type="SUPFAM" id="SSF103039">
    <property type="entry name" value="CheC-like"/>
    <property type="match status" value="1"/>
</dbReference>